<evidence type="ECO:0000256" key="2">
    <source>
        <dbReference type="ARBA" id="ARBA00022670"/>
    </source>
</evidence>
<dbReference type="EMBL" id="JASCZI010211735">
    <property type="protein sequence ID" value="MED6196304.1"/>
    <property type="molecule type" value="Genomic_DNA"/>
</dbReference>
<dbReference type="PROSITE" id="PS50600">
    <property type="entry name" value="ULP_PROTEASE"/>
    <property type="match status" value="1"/>
</dbReference>
<evidence type="ECO:0000256" key="4">
    <source>
        <dbReference type="ARBA" id="ARBA00022807"/>
    </source>
</evidence>
<dbReference type="Gene3D" id="3.40.395.10">
    <property type="entry name" value="Adenoviral Proteinase, Chain A"/>
    <property type="match status" value="1"/>
</dbReference>
<feature type="domain" description="Ubiquitin-like protease family profile" evidence="6">
    <location>
        <begin position="97"/>
        <end position="285"/>
    </location>
</feature>
<evidence type="ECO:0000313" key="8">
    <source>
        <dbReference type="Proteomes" id="UP001341840"/>
    </source>
</evidence>
<accession>A0ABU6XFF9</accession>
<reference evidence="7 8" key="1">
    <citation type="journal article" date="2023" name="Plants (Basel)">
        <title>Bridging the Gap: Combining Genomics and Transcriptomics Approaches to Understand Stylosanthes scabra, an Orphan Legume from the Brazilian Caatinga.</title>
        <authorList>
            <person name="Ferreira-Neto J.R.C."/>
            <person name="da Silva M.D."/>
            <person name="Binneck E."/>
            <person name="de Melo N.F."/>
            <person name="da Silva R.H."/>
            <person name="de Melo A.L.T.M."/>
            <person name="Pandolfi V."/>
            <person name="Bustamante F.O."/>
            <person name="Brasileiro-Vidal A.C."/>
            <person name="Benko-Iseppon A.M."/>
        </authorList>
    </citation>
    <scope>NUCLEOTIDE SEQUENCE [LARGE SCALE GENOMIC DNA]</scope>
    <source>
        <tissue evidence="7">Leaves</tissue>
    </source>
</reference>
<dbReference type="SUPFAM" id="SSF54001">
    <property type="entry name" value="Cysteine proteinases"/>
    <property type="match status" value="1"/>
</dbReference>
<gene>
    <name evidence="7" type="ORF">PIB30_046189</name>
</gene>
<keyword evidence="2" id="KW-0645">Protease</keyword>
<organism evidence="7 8">
    <name type="scientific">Stylosanthes scabra</name>
    <dbReference type="NCBI Taxonomy" id="79078"/>
    <lineage>
        <taxon>Eukaryota</taxon>
        <taxon>Viridiplantae</taxon>
        <taxon>Streptophyta</taxon>
        <taxon>Embryophyta</taxon>
        <taxon>Tracheophyta</taxon>
        <taxon>Spermatophyta</taxon>
        <taxon>Magnoliopsida</taxon>
        <taxon>eudicotyledons</taxon>
        <taxon>Gunneridae</taxon>
        <taxon>Pentapetalae</taxon>
        <taxon>rosids</taxon>
        <taxon>fabids</taxon>
        <taxon>Fabales</taxon>
        <taxon>Fabaceae</taxon>
        <taxon>Papilionoideae</taxon>
        <taxon>50 kb inversion clade</taxon>
        <taxon>dalbergioids sensu lato</taxon>
        <taxon>Dalbergieae</taxon>
        <taxon>Pterocarpus clade</taxon>
        <taxon>Stylosanthes</taxon>
    </lineage>
</organism>
<dbReference type="Proteomes" id="UP001341840">
    <property type="component" value="Unassembled WGS sequence"/>
</dbReference>
<dbReference type="InterPro" id="IPR003653">
    <property type="entry name" value="Peptidase_C48_C"/>
</dbReference>
<dbReference type="PANTHER" id="PTHR12606:SF1">
    <property type="entry name" value="UBIQUITIN-LIKE-SPECIFIC PROTEASE 1A"/>
    <property type="match status" value="1"/>
</dbReference>
<evidence type="ECO:0000256" key="1">
    <source>
        <dbReference type="ARBA" id="ARBA00005234"/>
    </source>
</evidence>
<comment type="similarity">
    <text evidence="1">Belongs to the peptidase C48 family.</text>
</comment>
<keyword evidence="4" id="KW-0788">Thiol protease</keyword>
<protein>
    <recommendedName>
        <fullName evidence="6">Ubiquitin-like protease family profile domain-containing protein</fullName>
    </recommendedName>
</protein>
<dbReference type="InterPro" id="IPR038765">
    <property type="entry name" value="Papain-like_cys_pep_sf"/>
</dbReference>
<dbReference type="PANTHER" id="PTHR12606">
    <property type="entry name" value="SENTRIN/SUMO-SPECIFIC PROTEASE"/>
    <property type="match status" value="1"/>
</dbReference>
<evidence type="ECO:0000256" key="3">
    <source>
        <dbReference type="ARBA" id="ARBA00022801"/>
    </source>
</evidence>
<proteinExistence type="inferred from homology"/>
<feature type="region of interest" description="Disordered" evidence="5">
    <location>
        <begin position="37"/>
        <end position="64"/>
    </location>
</feature>
<dbReference type="Pfam" id="PF02902">
    <property type="entry name" value="Peptidase_C48"/>
    <property type="match status" value="1"/>
</dbReference>
<evidence type="ECO:0000256" key="5">
    <source>
        <dbReference type="SAM" id="MobiDB-lite"/>
    </source>
</evidence>
<comment type="caution">
    <text evidence="7">The sequence shown here is derived from an EMBL/GenBank/DDBJ whole genome shotgun (WGS) entry which is preliminary data.</text>
</comment>
<evidence type="ECO:0000259" key="6">
    <source>
        <dbReference type="PROSITE" id="PS50600"/>
    </source>
</evidence>
<name>A0ABU6XFF9_9FABA</name>
<sequence length="377" mass="44211">MQGPSETQDPEPCSLTLRPWLQPEVANEIITDVLLSMNKEGPLTRDEDQVQQTGDEDQPKTPEAAPVNLEERCFLWAIMDNDNQFETIFQLRGPNTLEAMRYNFMTMVPQAYIDMQMVSLVCHVLNREERTRYQRDVYCVPPEILIRMFETYGANYLDKKTKMPYRVSQLKDQQYMELLDKEKLRKHSTLFAPVLYSRHWWLYVLDMQSKEYYVVDSIYGTTQSQERNRLHRFAFNILNQLRVWAGAPSLLKKHTIGLQLRFVDVPKQPNSTDCGVYVMKWMELLVAALSAAHTFKIQYNIEEWNEDQLDQFRKEIVSKLIMSKDNTLNVNSINQALNMTREAITEARTRIERQPKPSAALKSPYVQVTTAELDKRH</sequence>
<keyword evidence="3" id="KW-0378">Hydrolase</keyword>
<keyword evidence="8" id="KW-1185">Reference proteome</keyword>
<evidence type="ECO:0000313" key="7">
    <source>
        <dbReference type="EMBL" id="MED6196304.1"/>
    </source>
</evidence>